<dbReference type="AlphaFoldDB" id="G9KJ25"/>
<protein>
    <submittedName>
        <fullName evidence="2">Proteasome inhibitor subunit 1</fullName>
    </submittedName>
</protein>
<sequence length="81" mass="8378">APSAIVFLRAGGEGLCPCVCGPAGIASHPLSEPRHLLQLSTKLHIGPKEKPMCASLSPPAPPHFSRETPATSALSPMQSQL</sequence>
<proteinExistence type="evidence at transcript level"/>
<evidence type="ECO:0000313" key="2">
    <source>
        <dbReference type="EMBL" id="AES04904.1"/>
    </source>
</evidence>
<feature type="non-terminal residue" evidence="2">
    <location>
        <position position="81"/>
    </location>
</feature>
<feature type="region of interest" description="Disordered" evidence="1">
    <location>
        <begin position="50"/>
        <end position="81"/>
    </location>
</feature>
<evidence type="ECO:0000256" key="1">
    <source>
        <dbReference type="SAM" id="MobiDB-lite"/>
    </source>
</evidence>
<feature type="compositionally biased region" description="Polar residues" evidence="1">
    <location>
        <begin position="68"/>
        <end position="81"/>
    </location>
</feature>
<accession>G9KJ25</accession>
<keyword evidence="2" id="KW-0647">Proteasome</keyword>
<dbReference type="GO" id="GO:0000502">
    <property type="term" value="C:proteasome complex"/>
    <property type="evidence" value="ECO:0007669"/>
    <property type="project" value="UniProtKB-KW"/>
</dbReference>
<name>G9KJ25_MUSPF</name>
<feature type="non-terminal residue" evidence="2">
    <location>
        <position position="1"/>
    </location>
</feature>
<reference evidence="2" key="1">
    <citation type="journal article" date="2013" name="J. Virol.">
        <title>Sequencing, annotation, and characterization of the influenza ferret infectome.</title>
        <authorList>
            <person name="Leon A.J."/>
            <person name="Banner D."/>
            <person name="Xu L."/>
            <person name="Ran L."/>
            <person name="Peng Z."/>
            <person name="Yi K."/>
            <person name="Chen C."/>
            <person name="Xu F."/>
            <person name="Huang J."/>
            <person name="Zhao Z."/>
            <person name="Lin Z."/>
            <person name="Huang S.H."/>
            <person name="Fang Y."/>
            <person name="Kelvin A.A."/>
            <person name="Ross T.M."/>
            <person name="Farooqui A."/>
            <person name="Kelvin D.J."/>
        </authorList>
    </citation>
    <scope>NUCLEOTIDE SEQUENCE</scope>
    <source>
        <tissue evidence="2">Lungs</tissue>
    </source>
</reference>
<dbReference type="EMBL" id="JP016306">
    <property type="protein sequence ID" value="AES04904.1"/>
    <property type="molecule type" value="mRNA"/>
</dbReference>
<organism evidence="2">
    <name type="scientific">Mustela putorius furo</name>
    <name type="common">European domestic ferret</name>
    <name type="synonym">Mustela furo</name>
    <dbReference type="NCBI Taxonomy" id="9669"/>
    <lineage>
        <taxon>Eukaryota</taxon>
        <taxon>Metazoa</taxon>
        <taxon>Chordata</taxon>
        <taxon>Craniata</taxon>
        <taxon>Vertebrata</taxon>
        <taxon>Euteleostomi</taxon>
        <taxon>Mammalia</taxon>
        <taxon>Eutheria</taxon>
        <taxon>Laurasiatheria</taxon>
        <taxon>Carnivora</taxon>
        <taxon>Caniformia</taxon>
        <taxon>Musteloidea</taxon>
        <taxon>Mustelidae</taxon>
        <taxon>Mustelinae</taxon>
        <taxon>Mustela</taxon>
    </lineage>
</organism>